<dbReference type="InterPro" id="IPR011006">
    <property type="entry name" value="CheY-like_superfamily"/>
</dbReference>
<dbReference type="PRINTS" id="PR00038">
    <property type="entry name" value="HTHLUXR"/>
</dbReference>
<dbReference type="InterPro" id="IPR039420">
    <property type="entry name" value="WalR-like"/>
</dbReference>
<accession>A0A3N1PQQ6</accession>
<evidence type="ECO:0000256" key="6">
    <source>
        <dbReference type="PROSITE-ProRule" id="PRU00169"/>
    </source>
</evidence>
<evidence type="ECO:0000259" key="7">
    <source>
        <dbReference type="PROSITE" id="PS50043"/>
    </source>
</evidence>
<evidence type="ECO:0000256" key="1">
    <source>
        <dbReference type="ARBA" id="ARBA00022553"/>
    </source>
</evidence>
<feature type="domain" description="HTH luxR-type" evidence="7">
    <location>
        <begin position="144"/>
        <end position="209"/>
    </location>
</feature>
<evidence type="ECO:0000256" key="2">
    <source>
        <dbReference type="ARBA" id="ARBA00023012"/>
    </source>
</evidence>
<dbReference type="InterPro" id="IPR000792">
    <property type="entry name" value="Tscrpt_reg_LuxR_C"/>
</dbReference>
<dbReference type="Pfam" id="PF00196">
    <property type="entry name" value="GerE"/>
    <property type="match status" value="1"/>
</dbReference>
<evidence type="ECO:0000256" key="5">
    <source>
        <dbReference type="ARBA" id="ARBA00023163"/>
    </source>
</evidence>
<dbReference type="SMART" id="SM00421">
    <property type="entry name" value="HTH_LUXR"/>
    <property type="match status" value="1"/>
</dbReference>
<keyword evidence="5" id="KW-0804">Transcription</keyword>
<feature type="domain" description="Response regulatory" evidence="8">
    <location>
        <begin position="3"/>
        <end position="118"/>
    </location>
</feature>
<keyword evidence="4" id="KW-0238">DNA-binding</keyword>
<dbReference type="CDD" id="cd06170">
    <property type="entry name" value="LuxR_C_like"/>
    <property type="match status" value="1"/>
</dbReference>
<comment type="caution">
    <text evidence="9">The sequence shown here is derived from an EMBL/GenBank/DDBJ whole genome shotgun (WGS) entry which is preliminary data.</text>
</comment>
<dbReference type="InterPro" id="IPR001789">
    <property type="entry name" value="Sig_transdc_resp-reg_receiver"/>
</dbReference>
<dbReference type="RefSeq" id="WP_123420262.1">
    <property type="nucleotide sequence ID" value="NZ_RJUL01000001.1"/>
</dbReference>
<name>A0A3N1PQQ6_9GAMM</name>
<dbReference type="InterPro" id="IPR016032">
    <property type="entry name" value="Sig_transdc_resp-reg_C-effctor"/>
</dbReference>
<dbReference type="SUPFAM" id="SSF52172">
    <property type="entry name" value="CheY-like"/>
    <property type="match status" value="1"/>
</dbReference>
<dbReference type="STRING" id="584787.GCA_001247655_02167"/>
<dbReference type="Gene3D" id="3.40.50.2300">
    <property type="match status" value="1"/>
</dbReference>
<dbReference type="PANTHER" id="PTHR43214:SF24">
    <property type="entry name" value="TRANSCRIPTIONAL REGULATORY PROTEIN NARL-RELATED"/>
    <property type="match status" value="1"/>
</dbReference>
<evidence type="ECO:0000313" key="10">
    <source>
        <dbReference type="Proteomes" id="UP000268033"/>
    </source>
</evidence>
<organism evidence="9 10">
    <name type="scientific">Gallaecimonas pentaromativorans</name>
    <dbReference type="NCBI Taxonomy" id="584787"/>
    <lineage>
        <taxon>Bacteria</taxon>
        <taxon>Pseudomonadati</taxon>
        <taxon>Pseudomonadota</taxon>
        <taxon>Gammaproteobacteria</taxon>
        <taxon>Enterobacterales</taxon>
        <taxon>Gallaecimonadaceae</taxon>
        <taxon>Gallaecimonas</taxon>
    </lineage>
</organism>
<reference evidence="9 10" key="1">
    <citation type="submission" date="2018-11" db="EMBL/GenBank/DDBJ databases">
        <title>Genomic Encyclopedia of Type Strains, Phase IV (KMG-IV): sequencing the most valuable type-strain genomes for metagenomic binning, comparative biology and taxonomic classification.</title>
        <authorList>
            <person name="Goeker M."/>
        </authorList>
    </citation>
    <scope>NUCLEOTIDE SEQUENCE [LARGE SCALE GENOMIC DNA]</scope>
    <source>
        <strain evidence="9 10">DSM 21945</strain>
    </source>
</reference>
<sequence length="211" mass="22051">MIKVLVVDDQALVRDGIASLLALSGQVEVVATAANGQQALQLLNEHDGIDVMLLDLRMPVLDGQGVLDKLDGSGPAVLVLTTFDDSQALAAAMAAGAKGFLLKDVSMETLVEAVEKLAGGGRFIQPGLTETLARRMLAGEAGLPADSAPALSEKELEIIKLMAAGYANKEIANTLFKSEGTVKNQVSAILAKLEVRDRTQAVLKAMSMGLL</sequence>
<gene>
    <name evidence="9" type="ORF">EDC28_10124</name>
</gene>
<protein>
    <submittedName>
        <fullName evidence="9">LuxR family two component transcriptional regulator</fullName>
    </submittedName>
</protein>
<dbReference type="Proteomes" id="UP000268033">
    <property type="component" value="Unassembled WGS sequence"/>
</dbReference>
<evidence type="ECO:0000313" key="9">
    <source>
        <dbReference type="EMBL" id="ROQ30338.1"/>
    </source>
</evidence>
<dbReference type="GO" id="GO:0000160">
    <property type="term" value="P:phosphorelay signal transduction system"/>
    <property type="evidence" value="ECO:0007669"/>
    <property type="project" value="InterPro"/>
</dbReference>
<dbReference type="AlphaFoldDB" id="A0A3N1PQQ6"/>
<dbReference type="GO" id="GO:0006355">
    <property type="term" value="P:regulation of DNA-templated transcription"/>
    <property type="evidence" value="ECO:0007669"/>
    <property type="project" value="InterPro"/>
</dbReference>
<evidence type="ECO:0000256" key="3">
    <source>
        <dbReference type="ARBA" id="ARBA00023015"/>
    </source>
</evidence>
<evidence type="ECO:0000256" key="4">
    <source>
        <dbReference type="ARBA" id="ARBA00023125"/>
    </source>
</evidence>
<dbReference type="SMART" id="SM00448">
    <property type="entry name" value="REC"/>
    <property type="match status" value="1"/>
</dbReference>
<dbReference type="PROSITE" id="PS50110">
    <property type="entry name" value="RESPONSE_REGULATORY"/>
    <property type="match status" value="1"/>
</dbReference>
<dbReference type="PROSITE" id="PS50043">
    <property type="entry name" value="HTH_LUXR_2"/>
    <property type="match status" value="1"/>
</dbReference>
<keyword evidence="1 6" id="KW-0597">Phosphoprotein</keyword>
<dbReference type="SUPFAM" id="SSF46894">
    <property type="entry name" value="C-terminal effector domain of the bipartite response regulators"/>
    <property type="match status" value="1"/>
</dbReference>
<dbReference type="InterPro" id="IPR058245">
    <property type="entry name" value="NreC/VraR/RcsB-like_REC"/>
</dbReference>
<keyword evidence="10" id="KW-1185">Reference proteome</keyword>
<dbReference type="EMBL" id="RJUL01000001">
    <property type="protein sequence ID" value="ROQ30338.1"/>
    <property type="molecule type" value="Genomic_DNA"/>
</dbReference>
<keyword evidence="2" id="KW-0902">Two-component regulatory system</keyword>
<evidence type="ECO:0000259" key="8">
    <source>
        <dbReference type="PROSITE" id="PS50110"/>
    </source>
</evidence>
<dbReference type="Pfam" id="PF00072">
    <property type="entry name" value="Response_reg"/>
    <property type="match status" value="1"/>
</dbReference>
<dbReference type="GO" id="GO:0003677">
    <property type="term" value="F:DNA binding"/>
    <property type="evidence" value="ECO:0007669"/>
    <property type="project" value="UniProtKB-KW"/>
</dbReference>
<dbReference type="PANTHER" id="PTHR43214">
    <property type="entry name" value="TWO-COMPONENT RESPONSE REGULATOR"/>
    <property type="match status" value="1"/>
</dbReference>
<dbReference type="CDD" id="cd17535">
    <property type="entry name" value="REC_NarL-like"/>
    <property type="match status" value="1"/>
</dbReference>
<proteinExistence type="predicted"/>
<feature type="modified residue" description="4-aspartylphosphate" evidence="6">
    <location>
        <position position="55"/>
    </location>
</feature>
<keyword evidence="3" id="KW-0805">Transcription regulation</keyword>